<evidence type="ECO:0000256" key="3">
    <source>
        <dbReference type="ARBA" id="ARBA00022840"/>
    </source>
</evidence>
<dbReference type="Gene3D" id="2.30.30.100">
    <property type="match status" value="1"/>
</dbReference>
<keyword evidence="4 5" id="KW-0092">Biotin</keyword>
<sequence length="328" mass="36838">MKGKILELLKKNKGDFVSGQKISEELNVSRTAIWKYMNQLKDEGYEIESVSRKGYRLILTPDVLTYDEIKDLLKTKRIGRDILYFNSIDSTNSKAKQLASDGKGEGTVIISEEQTKGRGRLGRNWVSPKGKGVWMSIIIRPDIQPIDASKITQVTAAAVSKSILELGIKNYIKWPNDIIINNKKVCGILTEMSGELNKINYIVIGIGINVNLDENEIPNDIKDIATSLKIESGKKVSRKQLVANIFNNFEELYEELLNKNEITHSIEICKENSAVLGKEIRVIFRNKEIRGKAVDLTDEGELLIENQEGKIQKIISGEVSIRGVNGYV</sequence>
<dbReference type="GO" id="GO:0016740">
    <property type="term" value="F:transferase activity"/>
    <property type="evidence" value="ECO:0007669"/>
    <property type="project" value="UniProtKB-ARBA"/>
</dbReference>
<dbReference type="STRING" id="1304284.L21TH_0792"/>
<dbReference type="InterPro" id="IPR013196">
    <property type="entry name" value="HTH_11"/>
</dbReference>
<dbReference type="GO" id="GO:0005737">
    <property type="term" value="C:cytoplasm"/>
    <property type="evidence" value="ECO:0007669"/>
    <property type="project" value="TreeGrafter"/>
</dbReference>
<keyword evidence="5" id="KW-0805">Transcription regulation</keyword>
<gene>
    <name evidence="5" type="primary">birA</name>
    <name evidence="7" type="ORF">L21TH_0792</name>
</gene>
<dbReference type="InterPro" id="IPR036388">
    <property type="entry name" value="WH-like_DNA-bd_sf"/>
</dbReference>
<dbReference type="Gene3D" id="1.10.10.10">
    <property type="entry name" value="Winged helix-like DNA-binding domain superfamily/Winged helix DNA-binding domain"/>
    <property type="match status" value="1"/>
</dbReference>
<dbReference type="SUPFAM" id="SSF46785">
    <property type="entry name" value="Winged helix' DNA-binding domain"/>
    <property type="match status" value="1"/>
</dbReference>
<name>R1CWX1_9FIRM</name>
<dbReference type="CDD" id="cd16442">
    <property type="entry name" value="BPL"/>
    <property type="match status" value="1"/>
</dbReference>
<dbReference type="NCBIfam" id="TIGR00121">
    <property type="entry name" value="birA_ligase"/>
    <property type="match status" value="1"/>
</dbReference>
<comment type="similarity">
    <text evidence="5">Belongs to the biotin--protein ligase family.</text>
</comment>
<dbReference type="PANTHER" id="PTHR12835">
    <property type="entry name" value="BIOTIN PROTEIN LIGASE"/>
    <property type="match status" value="1"/>
</dbReference>
<evidence type="ECO:0000256" key="4">
    <source>
        <dbReference type="ARBA" id="ARBA00023267"/>
    </source>
</evidence>
<feature type="DNA-binding region" description="H-T-H motif" evidence="5">
    <location>
        <begin position="19"/>
        <end position="38"/>
    </location>
</feature>
<dbReference type="EC" id="6.3.4.15" evidence="5"/>
<dbReference type="Proteomes" id="UP000013378">
    <property type="component" value="Unassembled WGS sequence"/>
</dbReference>
<evidence type="ECO:0000256" key="2">
    <source>
        <dbReference type="ARBA" id="ARBA00022741"/>
    </source>
</evidence>
<evidence type="ECO:0000259" key="6">
    <source>
        <dbReference type="PROSITE" id="PS51733"/>
    </source>
</evidence>
<dbReference type="PATRIC" id="fig|1304284.3.peg.783"/>
<dbReference type="OrthoDB" id="9807064at2"/>
<dbReference type="eggNOG" id="COG0340">
    <property type="taxonomic scope" value="Bacteria"/>
</dbReference>
<dbReference type="EMBL" id="ARZA01000078">
    <property type="protein sequence ID" value="EOD01124.1"/>
    <property type="molecule type" value="Genomic_DNA"/>
</dbReference>
<reference evidence="7 8" key="1">
    <citation type="journal article" date="2015" name="Geomicrobiol. J.">
        <title>Caldisalinibacter kiritimatiensis gen. nov., sp. nov., a moderately thermohalophilic thiosulfate-reducing bacterium from a hypersaline microbial mat.</title>
        <authorList>
            <person name="Ben Hania W."/>
            <person name="Joseph M."/>
            <person name="Fiebig A."/>
            <person name="Bunk B."/>
            <person name="Klenk H.-P."/>
            <person name="Fardeau M.-L."/>
            <person name="Spring S."/>
        </authorList>
    </citation>
    <scope>NUCLEOTIDE SEQUENCE [LARGE SCALE GENOMIC DNA]</scope>
    <source>
        <strain evidence="7 8">L21-TH-D2</strain>
    </source>
</reference>
<dbReference type="InterPro" id="IPR004143">
    <property type="entry name" value="BPL_LPL_catalytic"/>
</dbReference>
<accession>R1CWX1</accession>
<dbReference type="AlphaFoldDB" id="R1CWX1"/>
<feature type="binding site" evidence="5">
    <location>
        <position position="114"/>
    </location>
    <ligand>
        <name>biotin</name>
        <dbReference type="ChEBI" id="CHEBI:57586"/>
    </ligand>
</feature>
<evidence type="ECO:0000313" key="8">
    <source>
        <dbReference type="Proteomes" id="UP000013378"/>
    </source>
</evidence>
<dbReference type="Pfam" id="PF02237">
    <property type="entry name" value="BPL_C"/>
    <property type="match status" value="1"/>
</dbReference>
<evidence type="ECO:0000256" key="5">
    <source>
        <dbReference type="HAMAP-Rule" id="MF_00978"/>
    </source>
</evidence>
<comment type="catalytic activity">
    <reaction evidence="5">
        <text>biotin + L-lysyl-[protein] + ATP = N(6)-biotinyl-L-lysyl-[protein] + AMP + diphosphate + H(+)</text>
        <dbReference type="Rhea" id="RHEA:11756"/>
        <dbReference type="Rhea" id="RHEA-COMP:9752"/>
        <dbReference type="Rhea" id="RHEA-COMP:10505"/>
        <dbReference type="ChEBI" id="CHEBI:15378"/>
        <dbReference type="ChEBI" id="CHEBI:29969"/>
        <dbReference type="ChEBI" id="CHEBI:30616"/>
        <dbReference type="ChEBI" id="CHEBI:33019"/>
        <dbReference type="ChEBI" id="CHEBI:57586"/>
        <dbReference type="ChEBI" id="CHEBI:83144"/>
        <dbReference type="ChEBI" id="CHEBI:456215"/>
        <dbReference type="EC" id="6.3.4.15"/>
    </reaction>
</comment>
<keyword evidence="2 5" id="KW-0547">Nucleotide-binding</keyword>
<dbReference type="GO" id="GO:0009249">
    <property type="term" value="P:protein lipoylation"/>
    <property type="evidence" value="ECO:0007669"/>
    <property type="project" value="UniProtKB-ARBA"/>
</dbReference>
<dbReference type="PANTHER" id="PTHR12835:SF5">
    <property type="entry name" value="BIOTIN--PROTEIN LIGASE"/>
    <property type="match status" value="1"/>
</dbReference>
<keyword evidence="5" id="KW-0804">Transcription</keyword>
<dbReference type="InterPro" id="IPR003142">
    <property type="entry name" value="BPL_C"/>
</dbReference>
<keyword evidence="1 5" id="KW-0436">Ligase</keyword>
<dbReference type="InterPro" id="IPR008988">
    <property type="entry name" value="Transcriptional_repressor_C"/>
</dbReference>
<comment type="function">
    <text evidence="5">Acts both as a biotin--[acetyl-CoA-carboxylase] ligase and a repressor.</text>
</comment>
<dbReference type="Pfam" id="PF03099">
    <property type="entry name" value="BPL_LplA_LipB"/>
    <property type="match status" value="1"/>
</dbReference>
<protein>
    <recommendedName>
        <fullName evidence="5">Bifunctional ligase/repressor BirA</fullName>
    </recommendedName>
    <alternativeName>
        <fullName evidence="5">Biotin--[acetyl-CoA-carboxylase] ligase</fullName>
        <ecNumber evidence="5">6.3.4.15</ecNumber>
    </alternativeName>
    <alternativeName>
        <fullName evidence="5">Biotin--protein ligase</fullName>
    </alternativeName>
    <alternativeName>
        <fullName evidence="5">Biotin-[acetyl-CoA carboxylase] synthetase</fullName>
    </alternativeName>
</protein>
<dbReference type="Gene3D" id="3.30.930.10">
    <property type="entry name" value="Bira Bifunctional Protein, Domain 2"/>
    <property type="match status" value="1"/>
</dbReference>
<dbReference type="RefSeq" id="WP_006309665.1">
    <property type="nucleotide sequence ID" value="NZ_ARZA01000078.1"/>
</dbReference>
<dbReference type="SUPFAM" id="SSF55681">
    <property type="entry name" value="Class II aaRS and biotin synthetases"/>
    <property type="match status" value="1"/>
</dbReference>
<keyword evidence="5" id="KW-0678">Repressor</keyword>
<dbReference type="eggNOG" id="COG1654">
    <property type="taxonomic scope" value="Bacteria"/>
</dbReference>
<feature type="domain" description="BPL/LPL catalytic" evidence="6">
    <location>
        <begin position="67"/>
        <end position="257"/>
    </location>
</feature>
<evidence type="ECO:0000313" key="7">
    <source>
        <dbReference type="EMBL" id="EOD01124.1"/>
    </source>
</evidence>
<dbReference type="InterPro" id="IPR030855">
    <property type="entry name" value="Bifunct_BirA"/>
</dbReference>
<comment type="caution">
    <text evidence="7">The sequence shown here is derived from an EMBL/GenBank/DDBJ whole genome shotgun (WGS) entry which is preliminary data.</text>
</comment>
<dbReference type="GO" id="GO:0005524">
    <property type="term" value="F:ATP binding"/>
    <property type="evidence" value="ECO:0007669"/>
    <property type="project" value="UniProtKB-UniRule"/>
</dbReference>
<evidence type="ECO:0000256" key="1">
    <source>
        <dbReference type="ARBA" id="ARBA00022598"/>
    </source>
</evidence>
<dbReference type="GO" id="GO:0004077">
    <property type="term" value="F:biotin--[biotin carboxyl-carrier protein] ligase activity"/>
    <property type="evidence" value="ECO:0007669"/>
    <property type="project" value="UniProtKB-UniRule"/>
</dbReference>
<keyword evidence="3 5" id="KW-0067">ATP-binding</keyword>
<dbReference type="InterPro" id="IPR045864">
    <property type="entry name" value="aa-tRNA-synth_II/BPL/LPL"/>
</dbReference>
<dbReference type="GO" id="GO:0003677">
    <property type="term" value="F:DNA binding"/>
    <property type="evidence" value="ECO:0007669"/>
    <property type="project" value="UniProtKB-UniRule"/>
</dbReference>
<dbReference type="PROSITE" id="PS51733">
    <property type="entry name" value="BPL_LPL_CATALYTIC"/>
    <property type="match status" value="1"/>
</dbReference>
<dbReference type="InterPro" id="IPR036390">
    <property type="entry name" value="WH_DNA-bd_sf"/>
</dbReference>
<organism evidence="7 8">
    <name type="scientific">Caldisalinibacter kiritimatiensis</name>
    <dbReference type="NCBI Taxonomy" id="1304284"/>
    <lineage>
        <taxon>Bacteria</taxon>
        <taxon>Bacillati</taxon>
        <taxon>Bacillota</taxon>
        <taxon>Tissierellia</taxon>
        <taxon>Tissierellales</taxon>
        <taxon>Thermohalobacteraceae</taxon>
        <taxon>Caldisalinibacter</taxon>
    </lineage>
</organism>
<keyword evidence="8" id="KW-1185">Reference proteome</keyword>
<proteinExistence type="inferred from homology"/>
<dbReference type="SUPFAM" id="SSF50037">
    <property type="entry name" value="C-terminal domain of transcriptional repressors"/>
    <property type="match status" value="1"/>
</dbReference>
<feature type="binding site" evidence="5">
    <location>
        <begin position="118"/>
        <end position="120"/>
    </location>
    <ligand>
        <name>biotin</name>
        <dbReference type="ChEBI" id="CHEBI:57586"/>
    </ligand>
</feature>
<feature type="binding site" evidence="5">
    <location>
        <position position="184"/>
    </location>
    <ligand>
        <name>biotin</name>
        <dbReference type="ChEBI" id="CHEBI:57586"/>
    </ligand>
</feature>
<keyword evidence="5" id="KW-0238">DNA-binding</keyword>
<feature type="binding site" evidence="5">
    <location>
        <begin position="90"/>
        <end position="92"/>
    </location>
    <ligand>
        <name>biotin</name>
        <dbReference type="ChEBI" id="CHEBI:57586"/>
    </ligand>
</feature>
<dbReference type="InterPro" id="IPR004408">
    <property type="entry name" value="Biotin_CoA_COase_ligase"/>
</dbReference>
<dbReference type="GO" id="GO:0006355">
    <property type="term" value="P:regulation of DNA-templated transcription"/>
    <property type="evidence" value="ECO:0007669"/>
    <property type="project" value="UniProtKB-UniRule"/>
</dbReference>
<dbReference type="HAMAP" id="MF_00978">
    <property type="entry name" value="Bifunct_BirA"/>
    <property type="match status" value="1"/>
</dbReference>
<dbReference type="Pfam" id="PF08279">
    <property type="entry name" value="HTH_11"/>
    <property type="match status" value="1"/>
</dbReference>